<dbReference type="AlphaFoldDB" id="A0AAW9RDX1"/>
<dbReference type="InterPro" id="IPR001296">
    <property type="entry name" value="Glyco_trans_1"/>
</dbReference>
<dbReference type="EMBL" id="JAZHOF010000001">
    <property type="protein sequence ID" value="MEJ8570452.1"/>
    <property type="molecule type" value="Genomic_DNA"/>
</dbReference>
<sequence>MLRQSHDHHAGTRLNNTRDRQPGDPRSILMTVDAVGGVWRYAMDLGSSLRDAGMQVTFQGFGPPPDEEKRREARRIGDLLWADAPLDWTTLDESDLAVIPSLLRRVVEERRVDLVQLNVPSQAFGLELPVPVVAMAHSCVVTWFRAVRGLPPPPPMQWHENRTRVGLRCADAVVAPSSSHADMVAAAYGALDGLHVVHNAVHPLSVDHPKESYVFAAGRWWDEGKNGAVLDAAAALAGPPVVMAGATRGPDGQYIDIRHARALGEISNIDARRHLARAAIFASPSIYEPFGLTVLEAASAGAALVLADNPTYRELWDGCGLFCDPASPEEFAAAINSVASDPVLRADLGRQALARSRAFTLSRQLKAMRQVFAAAAASAVARQRSSNKAMAS</sequence>
<accession>A0AAW9RDX1</accession>
<evidence type="ECO:0000313" key="5">
    <source>
        <dbReference type="Proteomes" id="UP001378188"/>
    </source>
</evidence>
<dbReference type="Gene3D" id="3.40.50.2000">
    <property type="entry name" value="Glycogen Phosphorylase B"/>
    <property type="match status" value="2"/>
</dbReference>
<dbReference type="GO" id="GO:0016757">
    <property type="term" value="F:glycosyltransferase activity"/>
    <property type="evidence" value="ECO:0007669"/>
    <property type="project" value="UniProtKB-KW"/>
</dbReference>
<feature type="compositionally biased region" description="Basic and acidic residues" evidence="1">
    <location>
        <begin position="1"/>
        <end position="23"/>
    </location>
</feature>
<comment type="caution">
    <text evidence="4">The sequence shown here is derived from an EMBL/GenBank/DDBJ whole genome shotgun (WGS) entry which is preliminary data.</text>
</comment>
<name>A0AAW9RDX1_9HYPH</name>
<dbReference type="Pfam" id="PF13439">
    <property type="entry name" value="Glyco_transf_4"/>
    <property type="match status" value="1"/>
</dbReference>
<dbReference type="PANTHER" id="PTHR45947">
    <property type="entry name" value="SULFOQUINOVOSYL TRANSFERASE SQD2"/>
    <property type="match status" value="1"/>
</dbReference>
<dbReference type="EC" id="2.4.-.-" evidence="4"/>
<dbReference type="Proteomes" id="UP001378188">
    <property type="component" value="Unassembled WGS sequence"/>
</dbReference>
<keyword evidence="5" id="KW-1185">Reference proteome</keyword>
<evidence type="ECO:0000259" key="3">
    <source>
        <dbReference type="Pfam" id="PF13439"/>
    </source>
</evidence>
<dbReference type="InterPro" id="IPR050194">
    <property type="entry name" value="Glycosyltransferase_grp1"/>
</dbReference>
<keyword evidence="4" id="KW-0808">Transferase</keyword>
<keyword evidence="4" id="KW-0328">Glycosyltransferase</keyword>
<dbReference type="CDD" id="cd03801">
    <property type="entry name" value="GT4_PimA-like"/>
    <property type="match status" value="1"/>
</dbReference>
<evidence type="ECO:0000313" key="4">
    <source>
        <dbReference type="EMBL" id="MEJ8570452.1"/>
    </source>
</evidence>
<organism evidence="4 5">
    <name type="scientific">Microbaculum marinum</name>
    <dbReference type="NCBI Taxonomy" id="1764581"/>
    <lineage>
        <taxon>Bacteria</taxon>
        <taxon>Pseudomonadati</taxon>
        <taxon>Pseudomonadota</taxon>
        <taxon>Alphaproteobacteria</taxon>
        <taxon>Hyphomicrobiales</taxon>
        <taxon>Tepidamorphaceae</taxon>
        <taxon>Microbaculum</taxon>
    </lineage>
</organism>
<reference evidence="4 5" key="1">
    <citation type="submission" date="2024-02" db="EMBL/GenBank/DDBJ databases">
        <title>Genome analysis and characterization of Microbaculum marinisediminis sp. nov., isolated from marine sediment.</title>
        <authorList>
            <person name="Du Z.-J."/>
            <person name="Ye Y.-Q."/>
            <person name="Zhang Z.-R."/>
            <person name="Yuan S.-M."/>
            <person name="Zhang X.-Y."/>
        </authorList>
    </citation>
    <scope>NUCLEOTIDE SEQUENCE [LARGE SCALE GENOMIC DNA]</scope>
    <source>
        <strain evidence="4 5">SDUM1044001</strain>
    </source>
</reference>
<dbReference type="Pfam" id="PF00534">
    <property type="entry name" value="Glycos_transf_1"/>
    <property type="match status" value="1"/>
</dbReference>
<gene>
    <name evidence="4" type="ORF">V3328_03155</name>
</gene>
<dbReference type="PANTHER" id="PTHR45947:SF13">
    <property type="entry name" value="TRANSFERASE"/>
    <property type="match status" value="1"/>
</dbReference>
<dbReference type="SUPFAM" id="SSF53756">
    <property type="entry name" value="UDP-Glycosyltransferase/glycogen phosphorylase"/>
    <property type="match status" value="1"/>
</dbReference>
<feature type="domain" description="Glycosyl transferase family 1" evidence="2">
    <location>
        <begin position="260"/>
        <end position="352"/>
    </location>
</feature>
<dbReference type="InterPro" id="IPR028098">
    <property type="entry name" value="Glyco_trans_4-like_N"/>
</dbReference>
<evidence type="ECO:0000256" key="1">
    <source>
        <dbReference type="SAM" id="MobiDB-lite"/>
    </source>
</evidence>
<protein>
    <submittedName>
        <fullName evidence="4">Glycosyltransferase family 4 protein</fullName>
        <ecNumber evidence="4">2.4.-.-</ecNumber>
    </submittedName>
</protein>
<feature type="domain" description="Glycosyltransferase subfamily 4-like N-terminal" evidence="3">
    <location>
        <begin position="35"/>
        <end position="202"/>
    </location>
</feature>
<evidence type="ECO:0000259" key="2">
    <source>
        <dbReference type="Pfam" id="PF00534"/>
    </source>
</evidence>
<feature type="region of interest" description="Disordered" evidence="1">
    <location>
        <begin position="1"/>
        <end position="26"/>
    </location>
</feature>
<proteinExistence type="predicted"/>